<dbReference type="InterPro" id="IPR001683">
    <property type="entry name" value="PX_dom"/>
</dbReference>
<accession>A0ABR3JWX9</accession>
<dbReference type="InterPro" id="IPR001452">
    <property type="entry name" value="SH3_domain"/>
</dbReference>
<gene>
    <name evidence="6" type="ORF">HGRIS_011590</name>
</gene>
<dbReference type="SUPFAM" id="SSF50044">
    <property type="entry name" value="SH3-domain"/>
    <property type="match status" value="1"/>
</dbReference>
<sequence>MATLPRASRLPTRSSDLFLRPQSEFDAGINTSAAWTEHLERGSLSDDDKFDNLNNDLLESLPTRSARSLYAFEGKPEFREVTIAAGEDIGVIREDLADGWSLVKIEGGEIGLLPRTYYTFTADFARAPDLELPPPRAHDNREASSSSITPRGSPTTGQVALPIVPQTTGEWRNFFPSFRQSLLGGKSINRFSNFVTSGAEDWVLNGSEPTEPAPPAEQRHERADSDDSILEEDVKRMSMSEADRHFVDTGPSWKTKLPPFRVIIHSPSKRSSTLSGAFTVYSVTSLFPPEVDPESDLDGPAPSPTRITVHRRFSQFVMLHTALTQHLPGIALPPLPEKQYAGRFSDDFVEARRGDLERYICRVVRHPIARYAEVVTFFLSCESDIEWKRLTPHFLTLPAAGSSFYARVYHPAFNLDAEDAAEAVERFERHTRAVGKGVQALRNTFGQIREARVADGIIEMSKADRLLSYSLLSLITSKPLASAPTTGATQEDEEVDAKGKGLMNSDGAWCWREGCEDCLKMTKAMQKTSETLRSIADLYDDHARRTQLVTHEALKGVAHPSSTYEGVVATHKSTLTRFNEATSEGSADEEMAARCETVLNTTMAEMDTYHTQKIEDFSAITKDHLDGEIAFYEQVLLRLKNARSTLDEPQYSALGGTPRTASIYERELDHPRLAAKPLLQPCPHVFDSAPMRPVSVAIQEGVGMLLGSPVSSRGSVFAKFW</sequence>
<keyword evidence="7" id="KW-1185">Reference proteome</keyword>
<name>A0ABR3JWX9_9AGAR</name>
<evidence type="ECO:0000313" key="7">
    <source>
        <dbReference type="Proteomes" id="UP001556367"/>
    </source>
</evidence>
<feature type="region of interest" description="Disordered" evidence="3">
    <location>
        <begin position="129"/>
        <end position="158"/>
    </location>
</feature>
<dbReference type="PANTHER" id="PTHR45827:SF1">
    <property type="entry name" value="SORTING NEXIN"/>
    <property type="match status" value="1"/>
</dbReference>
<dbReference type="Proteomes" id="UP001556367">
    <property type="component" value="Unassembled WGS sequence"/>
</dbReference>
<feature type="region of interest" description="Disordered" evidence="3">
    <location>
        <begin position="202"/>
        <end position="226"/>
    </location>
</feature>
<proteinExistence type="predicted"/>
<dbReference type="EMBL" id="JASNQZ010000002">
    <property type="protein sequence ID" value="KAL0959925.1"/>
    <property type="molecule type" value="Genomic_DNA"/>
</dbReference>
<dbReference type="InterPro" id="IPR036028">
    <property type="entry name" value="SH3-like_dom_sf"/>
</dbReference>
<dbReference type="SUPFAM" id="SSF64268">
    <property type="entry name" value="PX domain"/>
    <property type="match status" value="1"/>
</dbReference>
<evidence type="ECO:0000256" key="3">
    <source>
        <dbReference type="SAM" id="MobiDB-lite"/>
    </source>
</evidence>
<dbReference type="Gene3D" id="3.30.1520.10">
    <property type="entry name" value="Phox-like domain"/>
    <property type="match status" value="1"/>
</dbReference>
<comment type="caution">
    <text evidence="6">The sequence shown here is derived from an EMBL/GenBank/DDBJ whole genome shotgun (WGS) entry which is preliminary data.</text>
</comment>
<dbReference type="SMART" id="SM00312">
    <property type="entry name" value="PX"/>
    <property type="match status" value="1"/>
</dbReference>
<feature type="compositionally biased region" description="Polar residues" evidence="3">
    <location>
        <begin position="143"/>
        <end position="158"/>
    </location>
</feature>
<organism evidence="6 7">
    <name type="scientific">Hohenbuehelia grisea</name>
    <dbReference type="NCBI Taxonomy" id="104357"/>
    <lineage>
        <taxon>Eukaryota</taxon>
        <taxon>Fungi</taxon>
        <taxon>Dikarya</taxon>
        <taxon>Basidiomycota</taxon>
        <taxon>Agaricomycotina</taxon>
        <taxon>Agaricomycetes</taxon>
        <taxon>Agaricomycetidae</taxon>
        <taxon>Agaricales</taxon>
        <taxon>Pleurotineae</taxon>
        <taxon>Pleurotaceae</taxon>
        <taxon>Hohenbuehelia</taxon>
    </lineage>
</organism>
<evidence type="ECO:0000256" key="2">
    <source>
        <dbReference type="PROSITE-ProRule" id="PRU00192"/>
    </source>
</evidence>
<evidence type="ECO:0000259" key="5">
    <source>
        <dbReference type="PROSITE" id="PS50195"/>
    </source>
</evidence>
<feature type="domain" description="SH3" evidence="4">
    <location>
        <begin position="61"/>
        <end position="123"/>
    </location>
</feature>
<evidence type="ECO:0008006" key="8">
    <source>
        <dbReference type="Google" id="ProtNLM"/>
    </source>
</evidence>
<dbReference type="PANTHER" id="PTHR45827">
    <property type="entry name" value="SORTING NEXIN"/>
    <property type="match status" value="1"/>
</dbReference>
<dbReference type="PROSITE" id="PS50002">
    <property type="entry name" value="SH3"/>
    <property type="match status" value="1"/>
</dbReference>
<dbReference type="InterPro" id="IPR019497">
    <property type="entry name" value="Sorting_nexin_WASP-bd-dom"/>
</dbReference>
<evidence type="ECO:0000313" key="6">
    <source>
        <dbReference type="EMBL" id="KAL0959925.1"/>
    </source>
</evidence>
<reference evidence="7" key="1">
    <citation type="submission" date="2024-06" db="EMBL/GenBank/DDBJ databases">
        <title>Multi-omics analyses provide insights into the biosynthesis of the anticancer antibiotic pleurotin in Hohenbuehelia grisea.</title>
        <authorList>
            <person name="Weaver J.A."/>
            <person name="Alberti F."/>
        </authorList>
    </citation>
    <scope>NUCLEOTIDE SEQUENCE [LARGE SCALE GENOMIC DNA]</scope>
    <source>
        <strain evidence="7">T-177</strain>
    </source>
</reference>
<dbReference type="Pfam" id="PF10456">
    <property type="entry name" value="BAR_3_WASP_bdg"/>
    <property type="match status" value="1"/>
</dbReference>
<dbReference type="Gene3D" id="2.30.30.40">
    <property type="entry name" value="SH3 Domains"/>
    <property type="match status" value="1"/>
</dbReference>
<feature type="domain" description="PX" evidence="5">
    <location>
        <begin position="259"/>
        <end position="385"/>
    </location>
</feature>
<dbReference type="InterPro" id="IPR027267">
    <property type="entry name" value="AH/BAR_dom_sf"/>
</dbReference>
<dbReference type="InterPro" id="IPR036871">
    <property type="entry name" value="PX_dom_sf"/>
</dbReference>
<evidence type="ECO:0000259" key="4">
    <source>
        <dbReference type="PROSITE" id="PS50002"/>
    </source>
</evidence>
<dbReference type="Gene3D" id="1.20.1270.60">
    <property type="entry name" value="Arfaptin homology (AH) domain/BAR domain"/>
    <property type="match status" value="1"/>
</dbReference>
<dbReference type="Pfam" id="PF00787">
    <property type="entry name" value="PX"/>
    <property type="match status" value="1"/>
</dbReference>
<evidence type="ECO:0000256" key="1">
    <source>
        <dbReference type="ARBA" id="ARBA00022443"/>
    </source>
</evidence>
<keyword evidence="1 2" id="KW-0728">SH3 domain</keyword>
<protein>
    <recommendedName>
        <fullName evidence="8">PX-domain-containing protein</fullName>
    </recommendedName>
</protein>
<dbReference type="PROSITE" id="PS50195">
    <property type="entry name" value="PX"/>
    <property type="match status" value="1"/>
</dbReference>